<dbReference type="GO" id="GO:0071040">
    <property type="term" value="P:nuclear polyadenylation-dependent antisense transcript catabolic process"/>
    <property type="evidence" value="ECO:0007669"/>
    <property type="project" value="TreeGrafter"/>
</dbReference>
<dbReference type="FunFam" id="1.10.150.80:FF:000001">
    <property type="entry name" value="Putative exosome component 10"/>
    <property type="match status" value="1"/>
</dbReference>
<comment type="subcellular location">
    <subcellularLocation>
        <location evidence="1">Nucleus</location>
    </subcellularLocation>
</comment>
<evidence type="ECO:0000313" key="5">
    <source>
        <dbReference type="Proteomes" id="UP000887575"/>
    </source>
</evidence>
<keyword evidence="5" id="KW-1185">Reference proteome</keyword>
<evidence type="ECO:0000313" key="6">
    <source>
        <dbReference type="WBParaSite" id="MBELARI_LOCUS3447"/>
    </source>
</evidence>
<dbReference type="SUPFAM" id="SSF47819">
    <property type="entry name" value="HRDC-like"/>
    <property type="match status" value="1"/>
</dbReference>
<name>A0AAF3F965_9BILA</name>
<dbReference type="PANTHER" id="PTHR12124">
    <property type="entry name" value="POLYMYOSITIS/SCLERODERMA AUTOANTIGEN-RELATED"/>
    <property type="match status" value="1"/>
</dbReference>
<dbReference type="PANTHER" id="PTHR12124:SF47">
    <property type="entry name" value="EXOSOME COMPONENT 10"/>
    <property type="match status" value="1"/>
</dbReference>
<dbReference type="GO" id="GO:0071036">
    <property type="term" value="P:nuclear polyadenylation-dependent snoRNA catabolic process"/>
    <property type="evidence" value="ECO:0007669"/>
    <property type="project" value="TreeGrafter"/>
</dbReference>
<dbReference type="Proteomes" id="UP000887575">
    <property type="component" value="Unassembled WGS sequence"/>
</dbReference>
<dbReference type="WBParaSite" id="MBELARI_LOCUS3447">
    <property type="protein sequence ID" value="MBELARI_LOCUS3447"/>
    <property type="gene ID" value="MBELARI_LOCUS3447"/>
</dbReference>
<dbReference type="Gene3D" id="1.10.150.80">
    <property type="entry name" value="HRDC domain"/>
    <property type="match status" value="1"/>
</dbReference>
<dbReference type="InterPro" id="IPR010997">
    <property type="entry name" value="HRDC-like_sf"/>
</dbReference>
<evidence type="ECO:0000259" key="4">
    <source>
        <dbReference type="Pfam" id="PF00570"/>
    </source>
</evidence>
<dbReference type="GO" id="GO:0071038">
    <property type="term" value="P:TRAMP-dependent tRNA surveillance pathway"/>
    <property type="evidence" value="ECO:0007669"/>
    <property type="project" value="TreeGrafter"/>
</dbReference>
<organism evidence="5 6">
    <name type="scientific">Mesorhabditis belari</name>
    <dbReference type="NCBI Taxonomy" id="2138241"/>
    <lineage>
        <taxon>Eukaryota</taxon>
        <taxon>Metazoa</taxon>
        <taxon>Ecdysozoa</taxon>
        <taxon>Nematoda</taxon>
        <taxon>Chromadorea</taxon>
        <taxon>Rhabditida</taxon>
        <taxon>Rhabditina</taxon>
        <taxon>Rhabditomorpha</taxon>
        <taxon>Rhabditoidea</taxon>
        <taxon>Rhabditidae</taxon>
        <taxon>Mesorhabditinae</taxon>
        <taxon>Mesorhabditis</taxon>
    </lineage>
</organism>
<reference evidence="6" key="1">
    <citation type="submission" date="2024-02" db="UniProtKB">
        <authorList>
            <consortium name="WormBaseParasite"/>
        </authorList>
    </citation>
    <scope>IDENTIFICATION</scope>
</reference>
<dbReference type="GO" id="GO:0005730">
    <property type="term" value="C:nucleolus"/>
    <property type="evidence" value="ECO:0007669"/>
    <property type="project" value="TreeGrafter"/>
</dbReference>
<comment type="similarity">
    <text evidence="3">Belongs to the exosome component 10/RRP6 family.</text>
</comment>
<feature type="domain" description="HRDC" evidence="4">
    <location>
        <begin position="50"/>
        <end position="111"/>
    </location>
</feature>
<proteinExistence type="inferred from homology"/>
<evidence type="ECO:0000256" key="2">
    <source>
        <dbReference type="ARBA" id="ARBA00023242"/>
    </source>
</evidence>
<dbReference type="InterPro" id="IPR044876">
    <property type="entry name" value="HRDC_dom_sf"/>
</dbReference>
<evidence type="ECO:0000256" key="1">
    <source>
        <dbReference type="ARBA" id="ARBA00004123"/>
    </source>
</evidence>
<dbReference type="Pfam" id="PF00570">
    <property type="entry name" value="HRDC"/>
    <property type="match status" value="1"/>
</dbReference>
<dbReference type="InterPro" id="IPR002121">
    <property type="entry name" value="HRDC_dom"/>
</dbReference>
<dbReference type="InterPro" id="IPR045092">
    <property type="entry name" value="Rrp6-like"/>
</dbReference>
<dbReference type="GO" id="GO:0071051">
    <property type="term" value="P:poly(A)-dependent snoRNA 3'-end processing"/>
    <property type="evidence" value="ECO:0007669"/>
    <property type="project" value="TreeGrafter"/>
</dbReference>
<protein>
    <recommendedName>
        <fullName evidence="4">HRDC domain-containing protein</fullName>
    </recommendedName>
</protein>
<dbReference type="GO" id="GO:0000166">
    <property type="term" value="F:nucleotide binding"/>
    <property type="evidence" value="ECO:0007669"/>
    <property type="project" value="InterPro"/>
</dbReference>
<keyword evidence="2" id="KW-0539">Nucleus</keyword>
<dbReference type="GO" id="GO:0071035">
    <property type="term" value="P:nuclear polyadenylation-dependent rRNA catabolic process"/>
    <property type="evidence" value="ECO:0007669"/>
    <property type="project" value="TreeGrafter"/>
</dbReference>
<evidence type="ECO:0000256" key="3">
    <source>
        <dbReference type="ARBA" id="ARBA00043957"/>
    </source>
</evidence>
<dbReference type="GO" id="GO:0003727">
    <property type="term" value="F:single-stranded RNA binding"/>
    <property type="evidence" value="ECO:0007669"/>
    <property type="project" value="TreeGrafter"/>
</dbReference>
<sequence length="150" mass="17461">MENALETKGRTICWKTFTGTLRRFARRSSKSTSSIPQIKEESQNRQIFALRELWRWGDTTARNQDESLGYVLHMMIHIAESLPRDMQGILACCSPVPHPLKEHLLLIHRIILEARDRGLEVVETAKKDHHEEDLFLYIDYSHESVYGADE</sequence>
<dbReference type="GO" id="GO:0071039">
    <property type="term" value="P:nuclear polyadenylation-dependent CUT catabolic process"/>
    <property type="evidence" value="ECO:0007669"/>
    <property type="project" value="TreeGrafter"/>
</dbReference>
<accession>A0AAF3F965</accession>
<dbReference type="GO" id="GO:0000175">
    <property type="term" value="F:3'-5'-RNA exonuclease activity"/>
    <property type="evidence" value="ECO:0007669"/>
    <property type="project" value="InterPro"/>
</dbReference>
<dbReference type="AlphaFoldDB" id="A0AAF3F965"/>
<dbReference type="GO" id="GO:0000176">
    <property type="term" value="C:nuclear exosome (RNase complex)"/>
    <property type="evidence" value="ECO:0007669"/>
    <property type="project" value="TreeGrafter"/>
</dbReference>
<dbReference type="GO" id="GO:0071044">
    <property type="term" value="P:histone mRNA catabolic process"/>
    <property type="evidence" value="ECO:0007669"/>
    <property type="project" value="TreeGrafter"/>
</dbReference>
<dbReference type="GO" id="GO:0071037">
    <property type="term" value="P:nuclear polyadenylation-dependent snRNA catabolic process"/>
    <property type="evidence" value="ECO:0007669"/>
    <property type="project" value="TreeGrafter"/>
</dbReference>
<dbReference type="GO" id="GO:0000467">
    <property type="term" value="P:exonucleolytic trimming to generate mature 3'-end of 5.8S rRNA from tricistronic rRNA transcript (SSU-rRNA, 5.8S rRNA, LSU-rRNA)"/>
    <property type="evidence" value="ECO:0007669"/>
    <property type="project" value="InterPro"/>
</dbReference>